<keyword evidence="1" id="KW-0472">Membrane</keyword>
<evidence type="ECO:0000313" key="2">
    <source>
        <dbReference type="EMBL" id="ERI06987.1"/>
    </source>
</evidence>
<protein>
    <submittedName>
        <fullName evidence="2">Uncharacterized protein</fullName>
    </submittedName>
</protein>
<reference evidence="2 3" key="1">
    <citation type="submission" date="2013-08" db="EMBL/GenBank/DDBJ databases">
        <authorList>
            <person name="Weinstock G."/>
            <person name="Sodergren E."/>
            <person name="Wylie T."/>
            <person name="Fulton L."/>
            <person name="Fulton R."/>
            <person name="Fronick C."/>
            <person name="O'Laughlin M."/>
            <person name="Godfrey J."/>
            <person name="Miner T."/>
            <person name="Herter B."/>
            <person name="Appelbaum E."/>
            <person name="Cordes M."/>
            <person name="Lek S."/>
            <person name="Wollam A."/>
            <person name="Pepin K.H."/>
            <person name="Palsikar V.B."/>
            <person name="Mitreva M."/>
            <person name="Wilson R.K."/>
        </authorList>
    </citation>
    <scope>NUCLEOTIDE SEQUENCE [LARGE SCALE GENOMIC DNA]</scope>
    <source>
        <strain evidence="2 3">ATCC 12856</strain>
    </source>
</reference>
<evidence type="ECO:0000256" key="1">
    <source>
        <dbReference type="SAM" id="Phobius"/>
    </source>
</evidence>
<accession>U1Y473</accession>
<organism evidence="2 3">
    <name type="scientific">Aneurinibacillus aneurinilyticus ATCC 12856</name>
    <dbReference type="NCBI Taxonomy" id="649747"/>
    <lineage>
        <taxon>Bacteria</taxon>
        <taxon>Bacillati</taxon>
        <taxon>Bacillota</taxon>
        <taxon>Bacilli</taxon>
        <taxon>Bacillales</taxon>
        <taxon>Paenibacillaceae</taxon>
        <taxon>Aneurinibacillus group</taxon>
        <taxon>Aneurinibacillus</taxon>
    </lineage>
</organism>
<name>U1Y473_ANEAE</name>
<feature type="transmembrane region" description="Helical" evidence="1">
    <location>
        <begin position="116"/>
        <end position="138"/>
    </location>
</feature>
<dbReference type="Proteomes" id="UP000016511">
    <property type="component" value="Unassembled WGS sequence"/>
</dbReference>
<keyword evidence="1" id="KW-0812">Transmembrane</keyword>
<dbReference type="eggNOG" id="ENOG50303QB">
    <property type="taxonomic scope" value="Bacteria"/>
</dbReference>
<dbReference type="PANTHER" id="PTHR41309:SF2">
    <property type="entry name" value="MEMBRANE PROTEIN"/>
    <property type="match status" value="1"/>
</dbReference>
<keyword evidence="3" id="KW-1185">Reference proteome</keyword>
<comment type="caution">
    <text evidence="2">The sequence shown here is derived from an EMBL/GenBank/DDBJ whole genome shotgun (WGS) entry which is preliminary data.</text>
</comment>
<gene>
    <name evidence="2" type="ORF">HMPREF0083_04941</name>
</gene>
<dbReference type="PATRIC" id="fig|649747.3.peg.4447"/>
<dbReference type="InterPro" id="IPR025699">
    <property type="entry name" value="ABC2_memb-like"/>
</dbReference>
<feature type="transmembrane region" description="Helical" evidence="1">
    <location>
        <begin position="37"/>
        <end position="57"/>
    </location>
</feature>
<evidence type="ECO:0000313" key="3">
    <source>
        <dbReference type="Proteomes" id="UP000016511"/>
    </source>
</evidence>
<dbReference type="EMBL" id="AWSJ01000301">
    <property type="protein sequence ID" value="ERI06987.1"/>
    <property type="molecule type" value="Genomic_DNA"/>
</dbReference>
<dbReference type="PANTHER" id="PTHR41309">
    <property type="entry name" value="MEMBRANE PROTEIN-RELATED"/>
    <property type="match status" value="1"/>
</dbReference>
<feature type="transmembrane region" description="Helical" evidence="1">
    <location>
        <begin position="88"/>
        <end position="110"/>
    </location>
</feature>
<sequence>MLINLVLKDLMLVKKYLFVLLVFAAIGPIYISSKVDFNNGGLVGFLLTVLLLEYILFGMVSKFEDKYKGAALLCATPYTRNSFVKAKYLFIFVIFICSVIIHIITSVIMPSGIEKLNITTLGITFLILSIIFGILIPVQFKFGYDKTKLISFFTIFLIPFVFPAVIGWFQSNHISFAITFPFPFPEIIQAWIPCFLALVIGCVSMVISLKIYAKKDL</sequence>
<keyword evidence="1" id="KW-1133">Transmembrane helix</keyword>
<feature type="transmembrane region" description="Helical" evidence="1">
    <location>
        <begin position="12"/>
        <end position="31"/>
    </location>
</feature>
<dbReference type="STRING" id="649747.HMPREF0083_04941"/>
<dbReference type="Pfam" id="PF13346">
    <property type="entry name" value="ABC2_membrane_5"/>
    <property type="match status" value="1"/>
</dbReference>
<dbReference type="AlphaFoldDB" id="U1Y473"/>
<dbReference type="GeneID" id="92841499"/>
<feature type="transmembrane region" description="Helical" evidence="1">
    <location>
        <begin position="150"/>
        <end position="170"/>
    </location>
</feature>
<proteinExistence type="predicted"/>
<dbReference type="HOGENOM" id="CLU_112358_0_0_9"/>
<feature type="transmembrane region" description="Helical" evidence="1">
    <location>
        <begin position="190"/>
        <end position="213"/>
    </location>
</feature>
<dbReference type="RefSeq" id="WP_021624512.1">
    <property type="nucleotide sequence ID" value="NZ_KE952904.1"/>
</dbReference>